<organism evidence="2 3">
    <name type="scientific">Gigaspora margarita</name>
    <dbReference type="NCBI Taxonomy" id="4874"/>
    <lineage>
        <taxon>Eukaryota</taxon>
        <taxon>Fungi</taxon>
        <taxon>Fungi incertae sedis</taxon>
        <taxon>Mucoromycota</taxon>
        <taxon>Glomeromycotina</taxon>
        <taxon>Glomeromycetes</taxon>
        <taxon>Diversisporales</taxon>
        <taxon>Gigasporaceae</taxon>
        <taxon>Gigaspora</taxon>
    </lineage>
</organism>
<keyword evidence="1" id="KW-1133">Transmembrane helix</keyword>
<dbReference type="OrthoDB" id="2131431at2759"/>
<sequence>MTDLKELPKGNTTIQWQLETLQVAATNLSTVATVFAIWGTLFAVVFFIFGVTYKTSAGNNESINLFYFIVLNFVEPFCFQISQFIIIYNATRPTQHNAQFGQTFSVLKSPNHLAPLFARITSSRNSRISNSRNSRISSSKNSRISNSRISNLKLEQEIRSSMTRPVSTVPKAYLLSPPGNRSSSTSLTSSRSWRISSSKIDQEIRSSMTSVSYFSNMTSISTVQDSTRPEFTVPKTHLLSPSGNHFSVTSSRSISSTVSKTIVELNNVSSSNTVSESVHSRNHLSENLDMISNASTSFYSIRESLIASSRNNSFIDSNSKQINSQKPSSQFSGHGFSINEHLNNANLSLQKSQRSSNSNLSIPLN</sequence>
<accession>A0A8H3X1X4</accession>
<proteinExistence type="predicted"/>
<comment type="caution">
    <text evidence="2">The sequence shown here is derived from an EMBL/GenBank/DDBJ whole genome shotgun (WGS) entry which is preliminary data.</text>
</comment>
<reference evidence="2 3" key="1">
    <citation type="journal article" date="2019" name="Environ. Microbiol.">
        <title>At the nexus of three kingdoms: the genome of the mycorrhizal fungus Gigaspora margarita provides insights into plant, endobacterial and fungal interactions.</title>
        <authorList>
            <person name="Venice F."/>
            <person name="Ghignone S."/>
            <person name="Salvioli di Fossalunga A."/>
            <person name="Amselem J."/>
            <person name="Novero M."/>
            <person name="Xianan X."/>
            <person name="Sedzielewska Toro K."/>
            <person name="Morin E."/>
            <person name="Lipzen A."/>
            <person name="Grigoriev I.V."/>
            <person name="Henrissat B."/>
            <person name="Martin F.M."/>
            <person name="Bonfante P."/>
        </authorList>
    </citation>
    <scope>NUCLEOTIDE SEQUENCE [LARGE SCALE GENOMIC DNA]</scope>
    <source>
        <strain evidence="2 3">BEG34</strain>
    </source>
</reference>
<protein>
    <submittedName>
        <fullName evidence="2">Uncharacterized protein</fullName>
    </submittedName>
</protein>
<evidence type="ECO:0000313" key="2">
    <source>
        <dbReference type="EMBL" id="KAF0395856.1"/>
    </source>
</evidence>
<keyword evidence="1" id="KW-0472">Membrane</keyword>
<keyword evidence="3" id="KW-1185">Reference proteome</keyword>
<dbReference type="EMBL" id="WTPW01002134">
    <property type="protein sequence ID" value="KAF0395856.1"/>
    <property type="molecule type" value="Genomic_DNA"/>
</dbReference>
<name>A0A8H3X1X4_GIGMA</name>
<feature type="transmembrane region" description="Helical" evidence="1">
    <location>
        <begin position="31"/>
        <end position="53"/>
    </location>
</feature>
<dbReference type="Proteomes" id="UP000439903">
    <property type="component" value="Unassembled WGS sequence"/>
</dbReference>
<evidence type="ECO:0000256" key="1">
    <source>
        <dbReference type="SAM" id="Phobius"/>
    </source>
</evidence>
<dbReference type="AlphaFoldDB" id="A0A8H3X1X4"/>
<gene>
    <name evidence="2" type="ORF">F8M41_010200</name>
</gene>
<evidence type="ECO:0000313" key="3">
    <source>
        <dbReference type="Proteomes" id="UP000439903"/>
    </source>
</evidence>
<feature type="transmembrane region" description="Helical" evidence="1">
    <location>
        <begin position="65"/>
        <end position="88"/>
    </location>
</feature>
<keyword evidence="1" id="KW-0812">Transmembrane</keyword>